<keyword evidence="3" id="KW-1185">Reference proteome</keyword>
<sequence>MDKLEVFNTLAAGVGHGELAFPTSAQVAIKVRQALDDPECHIEAAAHLVQAEPLLAARVVAMANSVTYNRAGNPVTDVRTAVARLGFRTVRALAMALITRQLSGSPSDPALQTMAAQLWQHTAHVAALAHVIARRVTKVDGETAMFAGIVHEVGGFYLLSQAKRQPGLLDGDFDAWMEGGEMILGRAVLQVLEVPAPVQEAIEAYWDGFLAIPPHSLGDTLLLAEELCPVPSPLHRFNSRGAAPGGADMGGSGNLDMVLGEETLSGILAEAAEEVGSLTGALQF</sequence>
<evidence type="ECO:0000313" key="3">
    <source>
        <dbReference type="Proteomes" id="UP000292136"/>
    </source>
</evidence>
<feature type="domain" description="HDOD" evidence="1">
    <location>
        <begin position="21"/>
        <end position="208"/>
    </location>
</feature>
<dbReference type="Gene3D" id="1.10.3210.10">
    <property type="entry name" value="Hypothetical protein af1432"/>
    <property type="match status" value="1"/>
</dbReference>
<dbReference type="InterPro" id="IPR052340">
    <property type="entry name" value="RNase_Y/CdgJ"/>
</dbReference>
<proteinExistence type="predicted"/>
<accession>A0ABY0IPS8</accession>
<gene>
    <name evidence="2" type="ORF">EV678_0368</name>
</gene>
<dbReference type="PROSITE" id="PS51833">
    <property type="entry name" value="HDOD"/>
    <property type="match status" value="1"/>
</dbReference>
<dbReference type="EMBL" id="SHKM01000001">
    <property type="protein sequence ID" value="RZT89578.1"/>
    <property type="molecule type" value="Genomic_DNA"/>
</dbReference>
<dbReference type="RefSeq" id="WP_130458305.1">
    <property type="nucleotide sequence ID" value="NZ_SHKM01000001.1"/>
</dbReference>
<reference evidence="2 3" key="1">
    <citation type="submission" date="2019-02" db="EMBL/GenBank/DDBJ databases">
        <title>Genomic Encyclopedia of Type Strains, Phase IV (KMG-IV): sequencing the most valuable type-strain genomes for metagenomic binning, comparative biology and taxonomic classification.</title>
        <authorList>
            <person name="Goeker M."/>
        </authorList>
    </citation>
    <scope>NUCLEOTIDE SEQUENCE [LARGE SCALE GENOMIC DNA]</scope>
    <source>
        <strain evidence="2 3">DSM 21223</strain>
    </source>
</reference>
<protein>
    <submittedName>
        <fullName evidence="2">HD-like signal output (HDOD) protein</fullName>
    </submittedName>
</protein>
<dbReference type="InterPro" id="IPR013976">
    <property type="entry name" value="HDOD"/>
</dbReference>
<dbReference type="Proteomes" id="UP000292136">
    <property type="component" value="Unassembled WGS sequence"/>
</dbReference>
<dbReference type="Pfam" id="PF08668">
    <property type="entry name" value="HDOD"/>
    <property type="match status" value="1"/>
</dbReference>
<name>A0ABY0IPS8_9RHOO</name>
<dbReference type="PANTHER" id="PTHR33525">
    <property type="match status" value="1"/>
</dbReference>
<evidence type="ECO:0000313" key="2">
    <source>
        <dbReference type="EMBL" id="RZT89578.1"/>
    </source>
</evidence>
<comment type="caution">
    <text evidence="2">The sequence shown here is derived from an EMBL/GenBank/DDBJ whole genome shotgun (WGS) entry which is preliminary data.</text>
</comment>
<dbReference type="PANTHER" id="PTHR33525:SF3">
    <property type="entry name" value="RIBONUCLEASE Y"/>
    <property type="match status" value="1"/>
</dbReference>
<dbReference type="SUPFAM" id="SSF109604">
    <property type="entry name" value="HD-domain/PDEase-like"/>
    <property type="match status" value="1"/>
</dbReference>
<organism evidence="2 3">
    <name type="scientific">Azospira oryzae</name>
    <dbReference type="NCBI Taxonomy" id="146939"/>
    <lineage>
        <taxon>Bacteria</taxon>
        <taxon>Pseudomonadati</taxon>
        <taxon>Pseudomonadota</taxon>
        <taxon>Betaproteobacteria</taxon>
        <taxon>Rhodocyclales</taxon>
        <taxon>Rhodocyclaceae</taxon>
        <taxon>Azospira</taxon>
    </lineage>
</organism>
<evidence type="ECO:0000259" key="1">
    <source>
        <dbReference type="PROSITE" id="PS51833"/>
    </source>
</evidence>